<evidence type="ECO:0000313" key="3">
    <source>
        <dbReference type="EMBL" id="VFJ59884.1"/>
    </source>
</evidence>
<dbReference type="PANTHER" id="PTHR33755:SF6">
    <property type="entry name" value="PLASMID STABILIZATION SYSTEM PROTEIN"/>
    <property type="match status" value="1"/>
</dbReference>
<evidence type="ECO:0000256" key="1">
    <source>
        <dbReference type="ARBA" id="ARBA00006226"/>
    </source>
</evidence>
<reference evidence="3" key="1">
    <citation type="submission" date="2019-02" db="EMBL/GenBank/DDBJ databases">
        <authorList>
            <person name="Gruber-Vodicka R. H."/>
            <person name="Seah K. B. B."/>
        </authorList>
    </citation>
    <scope>NUCLEOTIDE SEQUENCE</scope>
    <source>
        <strain evidence="3">BECK_DK161</strain>
    </source>
</reference>
<dbReference type="InterPro" id="IPR035093">
    <property type="entry name" value="RelE/ParE_toxin_dom_sf"/>
</dbReference>
<gene>
    <name evidence="3" type="ORF">BECKDK2373C_GA0170839_107513</name>
</gene>
<dbReference type="InterPro" id="IPR051803">
    <property type="entry name" value="TA_system_RelE-like_toxin"/>
</dbReference>
<dbReference type="NCBIfam" id="TIGR02385">
    <property type="entry name" value="RelE_StbE"/>
    <property type="match status" value="1"/>
</dbReference>
<dbReference type="InterPro" id="IPR007712">
    <property type="entry name" value="RelE/ParE_toxin"/>
</dbReference>
<protein>
    <submittedName>
        <fullName evidence="3">Addiction module toxin, RelE/StbE family</fullName>
    </submittedName>
</protein>
<dbReference type="AlphaFoldDB" id="A0A450T041"/>
<dbReference type="PANTHER" id="PTHR33755">
    <property type="entry name" value="TOXIN PARE1-RELATED"/>
    <property type="match status" value="1"/>
</dbReference>
<sequence>MNRHLLWSAHAKRDMRMIFVYISKDNPIAAQNVLKRIHNTALMLQDNPDIGRVGQIPGTREFPVPGLSYLLPYRIGQDSIRILRVFHGARRPPDKW</sequence>
<name>A0A450T041_9GAMM</name>
<organism evidence="3">
    <name type="scientific">Candidatus Kentrum sp. DK</name>
    <dbReference type="NCBI Taxonomy" id="2126562"/>
    <lineage>
        <taxon>Bacteria</taxon>
        <taxon>Pseudomonadati</taxon>
        <taxon>Pseudomonadota</taxon>
        <taxon>Gammaproteobacteria</taxon>
        <taxon>Candidatus Kentrum</taxon>
    </lineage>
</organism>
<proteinExistence type="inferred from homology"/>
<evidence type="ECO:0000256" key="2">
    <source>
        <dbReference type="ARBA" id="ARBA00022649"/>
    </source>
</evidence>
<dbReference type="EMBL" id="CAADEY010000075">
    <property type="protein sequence ID" value="VFJ59884.1"/>
    <property type="molecule type" value="Genomic_DNA"/>
</dbReference>
<dbReference type="Gene3D" id="3.30.2310.20">
    <property type="entry name" value="RelE-like"/>
    <property type="match status" value="1"/>
</dbReference>
<keyword evidence="2" id="KW-1277">Toxin-antitoxin system</keyword>
<accession>A0A450T041</accession>
<dbReference type="Pfam" id="PF05016">
    <property type="entry name" value="ParE_toxin"/>
    <property type="match status" value="1"/>
</dbReference>
<comment type="similarity">
    <text evidence="1">Belongs to the RelE toxin family.</text>
</comment>